<evidence type="ECO:0000313" key="2">
    <source>
        <dbReference type="EMBL" id="QCP34596.1"/>
    </source>
</evidence>
<sequence>MSREEFLDQLAYLLQDISPEERDDAIGYYVDYFEEAGPEREQQVIEELGSPEKVAVMIRDSLKGTTGEDEYTEHGYHNQRYDENTKMPEKAKKKSGFHFRGNRDRNLVLIILLIIGAVILGLPLIGAVGGTAIGIVGVFFGIVSAVAGVSVGLLAGGFGIFVAGIVKMFTQLPTGLMMSGGGLLMMAVGLLFCILFVWILVKVIPPCIRGIVNLFQRIFHKGGETS</sequence>
<dbReference type="AlphaFoldDB" id="A0A4P8IAY0"/>
<reference evidence="2 3" key="1">
    <citation type="submission" date="2019-05" db="EMBL/GenBank/DDBJ databases">
        <title>Complete genome sequencing of Anaerostipes rhamnosivorans.</title>
        <authorList>
            <person name="Bui T.P.N."/>
            <person name="de Vos W.M."/>
        </authorList>
    </citation>
    <scope>NUCLEOTIDE SEQUENCE [LARGE SCALE GENOMIC DNA]</scope>
    <source>
        <strain evidence="2 3">1y2</strain>
    </source>
</reference>
<dbReference type="RefSeq" id="WP_137328120.1">
    <property type="nucleotide sequence ID" value="NZ_CP040058.1"/>
</dbReference>
<keyword evidence="1" id="KW-1133">Transmembrane helix</keyword>
<gene>
    <name evidence="2" type="ORF">AR1Y2_1142</name>
</gene>
<keyword evidence="1" id="KW-0812">Transmembrane</keyword>
<feature type="transmembrane region" description="Helical" evidence="1">
    <location>
        <begin position="107"/>
        <end position="127"/>
    </location>
</feature>
<dbReference type="OrthoDB" id="95800at2"/>
<dbReference type="EMBL" id="CP040058">
    <property type="protein sequence ID" value="QCP34596.1"/>
    <property type="molecule type" value="Genomic_DNA"/>
</dbReference>
<keyword evidence="3" id="KW-1185">Reference proteome</keyword>
<proteinExistence type="predicted"/>
<evidence type="ECO:0000256" key="1">
    <source>
        <dbReference type="SAM" id="Phobius"/>
    </source>
</evidence>
<dbReference type="Pfam" id="PF22564">
    <property type="entry name" value="HAAS"/>
    <property type="match status" value="1"/>
</dbReference>
<accession>A0A4P8IAY0</accession>
<feature type="transmembrane region" description="Helical" evidence="1">
    <location>
        <begin position="178"/>
        <end position="201"/>
    </location>
</feature>
<name>A0A4P8IAY0_9FIRM</name>
<evidence type="ECO:0000313" key="3">
    <source>
        <dbReference type="Proteomes" id="UP000298653"/>
    </source>
</evidence>
<protein>
    <submittedName>
        <fullName evidence="2">Integral membrane protein (Putative)</fullName>
    </submittedName>
</protein>
<feature type="transmembrane region" description="Helical" evidence="1">
    <location>
        <begin position="133"/>
        <end position="166"/>
    </location>
</feature>
<keyword evidence="1" id="KW-0472">Membrane</keyword>
<organism evidence="2 3">
    <name type="scientific">Anaerostipes rhamnosivorans</name>
    <dbReference type="NCBI Taxonomy" id="1229621"/>
    <lineage>
        <taxon>Bacteria</taxon>
        <taxon>Bacillati</taxon>
        <taxon>Bacillota</taxon>
        <taxon>Clostridia</taxon>
        <taxon>Lachnospirales</taxon>
        <taxon>Lachnospiraceae</taxon>
        <taxon>Anaerostipes</taxon>
    </lineage>
</organism>
<dbReference type="Proteomes" id="UP000298653">
    <property type="component" value="Chromosome"/>
</dbReference>
<dbReference type="KEGG" id="arf:AR1Y2_1142"/>